<reference evidence="3 4" key="1">
    <citation type="submission" date="2018-08" db="EMBL/GenBank/DDBJ databases">
        <title>Fibrisoma montanum sp. nov., isolated from Danxia mountain soil.</title>
        <authorList>
            <person name="Huang Y."/>
        </authorList>
    </citation>
    <scope>NUCLEOTIDE SEQUENCE [LARGE SCALE GENOMIC DNA]</scope>
    <source>
        <strain evidence="3 4">HYT19</strain>
    </source>
</reference>
<name>A0A418MAQ6_9BACT</name>
<dbReference type="PANTHER" id="PTHR34136">
    <property type="match status" value="1"/>
</dbReference>
<gene>
    <name evidence="3" type="ORF">DYU11_10505</name>
</gene>
<keyword evidence="2 3" id="KW-0808">Transferase</keyword>
<dbReference type="OrthoDB" id="9771846at2"/>
<dbReference type="RefSeq" id="WP_119667643.1">
    <property type="nucleotide sequence ID" value="NZ_QXED01000003.1"/>
</dbReference>
<protein>
    <submittedName>
        <fullName evidence="3">Glycosyltransferase</fullName>
    </submittedName>
</protein>
<dbReference type="AlphaFoldDB" id="A0A418MAQ6"/>
<dbReference type="Pfam" id="PF03808">
    <property type="entry name" value="Glyco_tran_WecG"/>
    <property type="match status" value="1"/>
</dbReference>
<keyword evidence="4" id="KW-1185">Reference proteome</keyword>
<organism evidence="3 4">
    <name type="scientific">Fibrisoma montanum</name>
    <dbReference type="NCBI Taxonomy" id="2305895"/>
    <lineage>
        <taxon>Bacteria</taxon>
        <taxon>Pseudomonadati</taxon>
        <taxon>Bacteroidota</taxon>
        <taxon>Cytophagia</taxon>
        <taxon>Cytophagales</taxon>
        <taxon>Spirosomataceae</taxon>
        <taxon>Fibrisoma</taxon>
    </lineage>
</organism>
<accession>A0A418MAQ6</accession>
<evidence type="ECO:0000313" key="4">
    <source>
        <dbReference type="Proteomes" id="UP000283523"/>
    </source>
</evidence>
<dbReference type="GO" id="GO:0016758">
    <property type="term" value="F:hexosyltransferase activity"/>
    <property type="evidence" value="ECO:0007669"/>
    <property type="project" value="TreeGrafter"/>
</dbReference>
<sequence>MKNSQFTKAPLFGIPYAAVDYKSATEIIVHNAVNRNSFGVSALAVHGLMESIHNEKVAQHVPHIDMIVPDGKPVQWALNLLNNTALPDRVSGPDLTQHVLQAASINHLRVYLYGSTATTLEKLNQHISKQYPGVTVCGIHVDRFRDATPEEDAEDIRKINESGAHIVLVGRGCPRQEIWVAQHMGKVNAVMMAVGAAFDYLVGNIQRAPIWMQRSGLEWSYRLAQEPRRLFKRYAITNSLYVYYVLQQLLTKRLPHAVSRPRI</sequence>
<dbReference type="PANTHER" id="PTHR34136:SF1">
    <property type="entry name" value="UDP-N-ACETYL-D-MANNOSAMINURONIC ACID TRANSFERASE"/>
    <property type="match status" value="1"/>
</dbReference>
<evidence type="ECO:0000313" key="3">
    <source>
        <dbReference type="EMBL" id="RIV23426.1"/>
    </source>
</evidence>
<keyword evidence="1" id="KW-0328">Glycosyltransferase</keyword>
<evidence type="ECO:0000256" key="2">
    <source>
        <dbReference type="ARBA" id="ARBA00022679"/>
    </source>
</evidence>
<dbReference type="InterPro" id="IPR004629">
    <property type="entry name" value="WecG_TagA_CpsF"/>
</dbReference>
<dbReference type="Proteomes" id="UP000283523">
    <property type="component" value="Unassembled WGS sequence"/>
</dbReference>
<evidence type="ECO:0000256" key="1">
    <source>
        <dbReference type="ARBA" id="ARBA00022676"/>
    </source>
</evidence>
<comment type="caution">
    <text evidence="3">The sequence shown here is derived from an EMBL/GenBank/DDBJ whole genome shotgun (WGS) entry which is preliminary data.</text>
</comment>
<dbReference type="CDD" id="cd06533">
    <property type="entry name" value="Glyco_transf_WecG_TagA"/>
    <property type="match status" value="1"/>
</dbReference>
<proteinExistence type="predicted"/>
<dbReference type="NCBIfam" id="TIGR00696">
    <property type="entry name" value="wecG_tagA_cpsF"/>
    <property type="match status" value="1"/>
</dbReference>
<dbReference type="EMBL" id="QXED01000003">
    <property type="protein sequence ID" value="RIV23426.1"/>
    <property type="molecule type" value="Genomic_DNA"/>
</dbReference>